<organism evidence="1 2">
    <name type="scientific">Funneliformis caledonium</name>
    <dbReference type="NCBI Taxonomy" id="1117310"/>
    <lineage>
        <taxon>Eukaryota</taxon>
        <taxon>Fungi</taxon>
        <taxon>Fungi incertae sedis</taxon>
        <taxon>Mucoromycota</taxon>
        <taxon>Glomeromycotina</taxon>
        <taxon>Glomeromycetes</taxon>
        <taxon>Glomerales</taxon>
        <taxon>Glomeraceae</taxon>
        <taxon>Funneliformis</taxon>
    </lineage>
</organism>
<name>A0A9N9C960_9GLOM</name>
<dbReference type="OrthoDB" id="2329773at2759"/>
<accession>A0A9N9C960</accession>
<protein>
    <submittedName>
        <fullName evidence="1">43_t:CDS:1</fullName>
    </submittedName>
</protein>
<dbReference type="EMBL" id="CAJVPQ010002280">
    <property type="protein sequence ID" value="CAG8590776.1"/>
    <property type="molecule type" value="Genomic_DNA"/>
</dbReference>
<evidence type="ECO:0000313" key="1">
    <source>
        <dbReference type="EMBL" id="CAG8590776.1"/>
    </source>
</evidence>
<keyword evidence="2" id="KW-1185">Reference proteome</keyword>
<reference evidence="1" key="1">
    <citation type="submission" date="2021-06" db="EMBL/GenBank/DDBJ databases">
        <authorList>
            <person name="Kallberg Y."/>
            <person name="Tangrot J."/>
            <person name="Rosling A."/>
        </authorList>
    </citation>
    <scope>NUCLEOTIDE SEQUENCE</scope>
    <source>
        <strain evidence="1">UK204</strain>
    </source>
</reference>
<feature type="non-terminal residue" evidence="1">
    <location>
        <position position="77"/>
    </location>
</feature>
<gene>
    <name evidence="1" type="ORF">FCALED_LOCUS8083</name>
</gene>
<proteinExistence type="predicted"/>
<sequence>MFAPPKKSNTQSITSVLRDLFSEMFKLLSNKPYLEYFGDLNKSFHNAIDTLCKRFWTNRQGVVEIFRKYSELVYIMH</sequence>
<dbReference type="Proteomes" id="UP000789570">
    <property type="component" value="Unassembled WGS sequence"/>
</dbReference>
<dbReference type="AlphaFoldDB" id="A0A9N9C960"/>
<evidence type="ECO:0000313" key="2">
    <source>
        <dbReference type="Proteomes" id="UP000789570"/>
    </source>
</evidence>
<comment type="caution">
    <text evidence="1">The sequence shown here is derived from an EMBL/GenBank/DDBJ whole genome shotgun (WGS) entry which is preliminary data.</text>
</comment>